<reference evidence="5 6" key="1">
    <citation type="submission" date="2023-01" db="EMBL/GenBank/DDBJ databases">
        <title>Cultivation and genomic characterization of new, ubiquitous marine nitrite-oxidizing bacteria from the Nitrospirales.</title>
        <authorList>
            <person name="Mueller A.J."/>
            <person name="Daebeler A."/>
            <person name="Herbold C.W."/>
            <person name="Kirkegaard R.H."/>
            <person name="Daims H."/>
        </authorList>
    </citation>
    <scope>NUCLEOTIDE SEQUENCE [LARGE SCALE GENOMIC DNA]</scope>
    <source>
        <strain evidence="5 6">DK</strain>
    </source>
</reference>
<dbReference type="SUPFAM" id="SSF50494">
    <property type="entry name" value="Trypsin-like serine proteases"/>
    <property type="match status" value="1"/>
</dbReference>
<dbReference type="InterPro" id="IPR001940">
    <property type="entry name" value="Peptidase_S1C"/>
</dbReference>
<dbReference type="InterPro" id="IPR009003">
    <property type="entry name" value="Peptidase_S1_PA"/>
</dbReference>
<dbReference type="PRINTS" id="PR00834">
    <property type="entry name" value="PROTEASES2C"/>
</dbReference>
<dbReference type="Pfam" id="PF13365">
    <property type="entry name" value="Trypsin_2"/>
    <property type="match status" value="1"/>
</dbReference>
<dbReference type="Pfam" id="PF13180">
    <property type="entry name" value="PDZ_2"/>
    <property type="match status" value="2"/>
</dbReference>
<keyword evidence="3" id="KW-0732">Signal</keyword>
<feature type="domain" description="PDZ" evidence="4">
    <location>
        <begin position="356"/>
        <end position="446"/>
    </location>
</feature>
<evidence type="ECO:0000313" key="6">
    <source>
        <dbReference type="Proteomes" id="UP001302494"/>
    </source>
</evidence>
<keyword evidence="6" id="KW-1185">Reference proteome</keyword>
<dbReference type="Gene3D" id="2.40.10.120">
    <property type="match status" value="1"/>
</dbReference>
<sequence length="457" mass="49321">MNLGIFSPIFTLCCLLLCIYPSPAVSQTAKELRGLELLGDIEQAITSLAERVTPTVVNITPIREIAQGQGFQRRAPFSQGSGSGVIVREDGIIVTNNHVVGEDAREADIRLSDKSNMIARVIGRDKETDIAVLKIESDRKFPVAHFGDSNALKVGQWVLAVGNPMGLDRTVTLGVISGIGRERLNLSRYENFIQTDAAINPGNSGGPLFNLRGEVIGINTAIIHMAQGIGFSIPADMVSRVVDQLVSQGRVVRGWLGVGIQSLTKELAEQFGIKEGHGVLVNEVYEHDPAHVAGIKPGDIIVSVDNSSVDSPNQLSRLVARVGPGENAKILVLRDGKELTYLVPIVERQEKSTLASLPLEKSEVTLGLDVQGLTAALAEQFELEETVGVLVTKVEPGGLANSEGIQEGDLINEVNRKTVRTVTQFSEEVAKVKPGQTILLRIIRKTRAFFIVIKTLP</sequence>
<evidence type="ECO:0000256" key="1">
    <source>
        <dbReference type="ARBA" id="ARBA00022670"/>
    </source>
</evidence>
<dbReference type="PANTHER" id="PTHR43343">
    <property type="entry name" value="PEPTIDASE S12"/>
    <property type="match status" value="1"/>
</dbReference>
<accession>A0AA96GTC3</accession>
<dbReference type="PROSITE" id="PS50106">
    <property type="entry name" value="PDZ"/>
    <property type="match status" value="2"/>
</dbReference>
<evidence type="ECO:0000313" key="5">
    <source>
        <dbReference type="EMBL" id="WNM63221.1"/>
    </source>
</evidence>
<evidence type="ECO:0000259" key="4">
    <source>
        <dbReference type="PROSITE" id="PS50106"/>
    </source>
</evidence>
<evidence type="ECO:0000256" key="2">
    <source>
        <dbReference type="ARBA" id="ARBA00022801"/>
    </source>
</evidence>
<dbReference type="InterPro" id="IPR051201">
    <property type="entry name" value="Chloro_Bact_Ser_Proteases"/>
</dbReference>
<proteinExistence type="predicted"/>
<evidence type="ECO:0000256" key="3">
    <source>
        <dbReference type="SAM" id="SignalP"/>
    </source>
</evidence>
<gene>
    <name evidence="5" type="ORF">PQG83_05565</name>
</gene>
<dbReference type="Gene3D" id="2.30.42.10">
    <property type="match status" value="2"/>
</dbReference>
<dbReference type="RefSeq" id="WP_312747658.1">
    <property type="nucleotide sequence ID" value="NZ_CP116968.1"/>
</dbReference>
<organism evidence="5 6">
    <name type="scientific">Candidatus Nitrospira neomarina</name>
    <dbReference type="NCBI Taxonomy" id="3020899"/>
    <lineage>
        <taxon>Bacteria</taxon>
        <taxon>Pseudomonadati</taxon>
        <taxon>Nitrospirota</taxon>
        <taxon>Nitrospiria</taxon>
        <taxon>Nitrospirales</taxon>
        <taxon>Nitrospiraceae</taxon>
        <taxon>Nitrospira</taxon>
    </lineage>
</organism>
<dbReference type="SUPFAM" id="SSF50156">
    <property type="entry name" value="PDZ domain-like"/>
    <property type="match status" value="2"/>
</dbReference>
<keyword evidence="2" id="KW-0378">Hydrolase</keyword>
<dbReference type="GO" id="GO:0004252">
    <property type="term" value="F:serine-type endopeptidase activity"/>
    <property type="evidence" value="ECO:0007669"/>
    <property type="project" value="InterPro"/>
</dbReference>
<protein>
    <submittedName>
        <fullName evidence="5">Trypsin-like peptidase domain-containing protein</fullName>
    </submittedName>
</protein>
<feature type="signal peptide" evidence="3">
    <location>
        <begin position="1"/>
        <end position="26"/>
    </location>
</feature>
<dbReference type="CDD" id="cd10839">
    <property type="entry name" value="cpPDZ1_DegP-like"/>
    <property type="match status" value="1"/>
</dbReference>
<dbReference type="AlphaFoldDB" id="A0AA96GTC3"/>
<dbReference type="InterPro" id="IPR001478">
    <property type="entry name" value="PDZ"/>
</dbReference>
<dbReference type="GO" id="GO:0006508">
    <property type="term" value="P:proteolysis"/>
    <property type="evidence" value="ECO:0007669"/>
    <property type="project" value="UniProtKB-KW"/>
</dbReference>
<feature type="domain" description="PDZ" evidence="4">
    <location>
        <begin position="245"/>
        <end position="336"/>
    </location>
</feature>
<dbReference type="PANTHER" id="PTHR43343:SF3">
    <property type="entry name" value="PROTEASE DO-LIKE 8, CHLOROPLASTIC"/>
    <property type="match status" value="1"/>
</dbReference>
<dbReference type="EMBL" id="CP116968">
    <property type="protein sequence ID" value="WNM63221.1"/>
    <property type="molecule type" value="Genomic_DNA"/>
</dbReference>
<dbReference type="SMART" id="SM00228">
    <property type="entry name" value="PDZ"/>
    <property type="match status" value="2"/>
</dbReference>
<dbReference type="InterPro" id="IPR036034">
    <property type="entry name" value="PDZ_sf"/>
</dbReference>
<name>A0AA96GTC3_9BACT</name>
<feature type="chain" id="PRO_5041715189" evidence="3">
    <location>
        <begin position="27"/>
        <end position="457"/>
    </location>
</feature>
<dbReference type="Proteomes" id="UP001302494">
    <property type="component" value="Chromosome"/>
</dbReference>
<dbReference type="KEGG" id="nneo:PQG83_05565"/>
<keyword evidence="1" id="KW-0645">Protease</keyword>